<dbReference type="PANTHER" id="PTHR43489">
    <property type="entry name" value="ISOMERASE"/>
    <property type="match status" value="1"/>
</dbReference>
<evidence type="ECO:0000256" key="2">
    <source>
        <dbReference type="PIRNR" id="PIRNR006241"/>
    </source>
</evidence>
<name>A0A1H6BPY6_9VIBR</name>
<organism evidence="5 6">
    <name type="scientific">Vibrio hangzhouensis</name>
    <dbReference type="NCBI Taxonomy" id="462991"/>
    <lineage>
        <taxon>Bacteria</taxon>
        <taxon>Pseudomonadati</taxon>
        <taxon>Pseudomonadota</taxon>
        <taxon>Gammaproteobacteria</taxon>
        <taxon>Vibrionales</taxon>
        <taxon>Vibrionaceae</taxon>
        <taxon>Vibrio</taxon>
    </lineage>
</organism>
<feature type="active site" description="Proton donor/acceptor" evidence="3">
    <location>
        <position position="240"/>
    </location>
</feature>
<dbReference type="Gene3D" id="3.20.20.150">
    <property type="entry name" value="Divalent-metal-dependent TIM barrel enzymes"/>
    <property type="match status" value="1"/>
</dbReference>
<dbReference type="InterPro" id="IPR050417">
    <property type="entry name" value="Sugar_Epim/Isomerase"/>
</dbReference>
<dbReference type="InterPro" id="IPR036237">
    <property type="entry name" value="Xyl_isomerase-like_sf"/>
</dbReference>
<dbReference type="GO" id="GO:0008903">
    <property type="term" value="F:hydroxypyruvate isomerase activity"/>
    <property type="evidence" value="ECO:0007669"/>
    <property type="project" value="TreeGrafter"/>
</dbReference>
<dbReference type="OrthoDB" id="9786584at2"/>
<sequence>MAKFAANLTMLFTEVPFLERFEKAHQAGFQAIEYLFPYAFEPQLLASKLEQFGLEQALFNLPPGDWDAGERGFAAIPGREEEFRSSVERALVYAKALKCPKVHAMSGIIDPRYSKEQHVETFISNIRFAADKFAEHGIALMIEPLNARDVPNYFVAHQRDAVDLIRLVDRPNVKLQLDLYHAQIMDGDLTTLIREVASFTGHVQIASVPERHEPSEGELNYPHLFKVLDDSGYSGWIGCEYNPRTSTEAGLHWVKQYL</sequence>
<reference evidence="6" key="1">
    <citation type="submission" date="2016-10" db="EMBL/GenBank/DDBJ databases">
        <authorList>
            <person name="Varghese N."/>
            <person name="Submissions S."/>
        </authorList>
    </citation>
    <scope>NUCLEOTIDE SEQUENCE [LARGE SCALE GENOMIC DNA]</scope>
    <source>
        <strain evidence="6">CGMCC 1.7062</strain>
    </source>
</reference>
<dbReference type="GO" id="GO:0046487">
    <property type="term" value="P:glyoxylate metabolic process"/>
    <property type="evidence" value="ECO:0007669"/>
    <property type="project" value="TreeGrafter"/>
</dbReference>
<comment type="similarity">
    <text evidence="2">Belongs to the hyi family.</text>
</comment>
<dbReference type="PIRSF" id="PIRSF006241">
    <property type="entry name" value="HyI"/>
    <property type="match status" value="1"/>
</dbReference>
<proteinExistence type="inferred from homology"/>
<evidence type="ECO:0000313" key="6">
    <source>
        <dbReference type="Proteomes" id="UP000236721"/>
    </source>
</evidence>
<keyword evidence="1 2" id="KW-0413">Isomerase</keyword>
<feature type="domain" description="Xylose isomerase-like TIM barrel" evidence="4">
    <location>
        <begin position="21"/>
        <end position="256"/>
    </location>
</feature>
<dbReference type="Pfam" id="PF01261">
    <property type="entry name" value="AP_endonuc_2"/>
    <property type="match status" value="1"/>
</dbReference>
<feature type="active site" description="Proton donor/acceptor" evidence="3">
    <location>
        <position position="143"/>
    </location>
</feature>
<accession>A0A1H6BPY6</accession>
<dbReference type="InterPro" id="IPR053398">
    <property type="entry name" value="HPT_OtnI_isomerases"/>
</dbReference>
<protein>
    <submittedName>
        <fullName evidence="5">Hydroxypyruvate isomerase</fullName>
    </submittedName>
</protein>
<dbReference type="RefSeq" id="WP_103881922.1">
    <property type="nucleotide sequence ID" value="NZ_FNVG01000024.1"/>
</dbReference>
<dbReference type="FunFam" id="3.20.20.150:FF:000007">
    <property type="entry name" value="Hydroxypyruvate isomerase"/>
    <property type="match status" value="1"/>
</dbReference>
<evidence type="ECO:0000313" key="5">
    <source>
        <dbReference type="EMBL" id="SEG62763.1"/>
    </source>
</evidence>
<dbReference type="EMBL" id="FNVG01000024">
    <property type="protein sequence ID" value="SEG62763.1"/>
    <property type="molecule type" value="Genomic_DNA"/>
</dbReference>
<evidence type="ECO:0000256" key="1">
    <source>
        <dbReference type="ARBA" id="ARBA00023235"/>
    </source>
</evidence>
<dbReference type="PANTHER" id="PTHR43489:SF6">
    <property type="entry name" value="HYDROXYPYRUVATE ISOMERASE-RELATED"/>
    <property type="match status" value="1"/>
</dbReference>
<dbReference type="SUPFAM" id="SSF51658">
    <property type="entry name" value="Xylose isomerase-like"/>
    <property type="match status" value="1"/>
</dbReference>
<dbReference type="AlphaFoldDB" id="A0A1H6BPY6"/>
<dbReference type="InterPro" id="IPR026040">
    <property type="entry name" value="HyI-like"/>
</dbReference>
<evidence type="ECO:0000259" key="4">
    <source>
        <dbReference type="Pfam" id="PF01261"/>
    </source>
</evidence>
<evidence type="ECO:0000256" key="3">
    <source>
        <dbReference type="PIRSR" id="PIRSR006241-50"/>
    </source>
</evidence>
<keyword evidence="6" id="KW-1185">Reference proteome</keyword>
<dbReference type="InterPro" id="IPR013022">
    <property type="entry name" value="Xyl_isomerase-like_TIM-brl"/>
</dbReference>
<dbReference type="Proteomes" id="UP000236721">
    <property type="component" value="Unassembled WGS sequence"/>
</dbReference>
<keyword evidence="5" id="KW-0670">Pyruvate</keyword>
<gene>
    <name evidence="5" type="ORF">SAMN04488244_12449</name>
</gene>
<dbReference type="NCBIfam" id="NF043033">
    <property type="entry name" value="OxoTetrIsom"/>
    <property type="match status" value="1"/>
</dbReference>